<comment type="caution">
    <text evidence="1">The sequence shown here is derived from an EMBL/GenBank/DDBJ whole genome shotgun (WGS) entry which is preliminary data.</text>
</comment>
<evidence type="ECO:0000313" key="1">
    <source>
        <dbReference type="EMBL" id="KKM90022.1"/>
    </source>
</evidence>
<dbReference type="AlphaFoldDB" id="A0A0F9P9F8"/>
<proteinExistence type="predicted"/>
<reference evidence="1" key="1">
    <citation type="journal article" date="2015" name="Nature">
        <title>Complex archaea that bridge the gap between prokaryotes and eukaryotes.</title>
        <authorList>
            <person name="Spang A."/>
            <person name="Saw J.H."/>
            <person name="Jorgensen S.L."/>
            <person name="Zaremba-Niedzwiedzka K."/>
            <person name="Martijn J."/>
            <person name="Lind A.E."/>
            <person name="van Eijk R."/>
            <person name="Schleper C."/>
            <person name="Guy L."/>
            <person name="Ettema T.J."/>
        </authorList>
    </citation>
    <scope>NUCLEOTIDE SEQUENCE</scope>
</reference>
<feature type="non-terminal residue" evidence="1">
    <location>
        <position position="1"/>
    </location>
</feature>
<sequence length="660" mass="67446">FRAPAGAVELTVGGSATQTYGASGDSHAAHAFIVAEDNGSYIYDVTVVGTHGTLVIDIDSTQYSQAFNTNSDTTATDWITTHTAALGGLGIIPLTGGASIISITAEEAIVITDDGVGMSLGTPLSNIAIVVHDAGTNGILRIDIDGVDYDEAFDTDAATTAAAWVSTHSAALGILSPVITATNPAGARINLAVAGEPVYSDQSIGGMSITSAGVERDIVVAGAAGTLSLTINGTPYTEANTGTTDGTADAWRATHAATLAGLGDAITVTDGGPATITLSVASGTTPTVLDTSSGGTTATYSDEIVVDTLIEGNLVIDIDGVDYTEAFDTNADTTADNWRTTHTGTLAGLSPVLTVTDGGPARIIITPASGTPVFTDDSPAGMSFTEYQASSVILAGTNGNTIIEVDGTDYTETFDSNAATTAAAFVTNQAAAILSAKSVIVTNVTATLYFDHAITAPTIVDNSTVGFLTFTSGAQAGGGVLTVTGKSIDDDGNYNGSDTEVIVANVSAAVTDQLFETTKKWLGQITFTISGEGGAAFKFNYGLVKYEDFGNRDFTFNDIEFIMHAGANETGLNVEVFHYNPAEMTYSAAAFDPMAQAQYSLLADHTTEGNDVDDNFDGGWKRAGIGLDVLGGNGEGLVVRVTTAVNNSISYGVLHLGVSM</sequence>
<name>A0A0F9P9F8_9ZZZZ</name>
<gene>
    <name evidence="1" type="ORF">LCGC14_1242850</name>
</gene>
<dbReference type="EMBL" id="LAZR01006731">
    <property type="protein sequence ID" value="KKM90022.1"/>
    <property type="molecule type" value="Genomic_DNA"/>
</dbReference>
<accession>A0A0F9P9F8</accession>
<protein>
    <submittedName>
        <fullName evidence="1">Uncharacterized protein</fullName>
    </submittedName>
</protein>
<organism evidence="1">
    <name type="scientific">marine sediment metagenome</name>
    <dbReference type="NCBI Taxonomy" id="412755"/>
    <lineage>
        <taxon>unclassified sequences</taxon>
        <taxon>metagenomes</taxon>
        <taxon>ecological metagenomes</taxon>
    </lineage>
</organism>